<organism evidence="1 2">
    <name type="scientific">Heterobasidion irregulare (strain TC 32-1)</name>
    <dbReference type="NCBI Taxonomy" id="747525"/>
    <lineage>
        <taxon>Eukaryota</taxon>
        <taxon>Fungi</taxon>
        <taxon>Dikarya</taxon>
        <taxon>Basidiomycota</taxon>
        <taxon>Agaricomycotina</taxon>
        <taxon>Agaricomycetes</taxon>
        <taxon>Russulales</taxon>
        <taxon>Bondarzewiaceae</taxon>
        <taxon>Heterobasidion</taxon>
        <taxon>Heterobasidion annosum species complex</taxon>
    </lineage>
</organism>
<dbReference type="KEGG" id="hir:HETIRDRAFT_157582"/>
<keyword evidence="2" id="KW-1185">Reference proteome</keyword>
<name>W4JR03_HETIT</name>
<dbReference type="GeneID" id="20667738"/>
<dbReference type="InParanoid" id="W4JR03"/>
<gene>
    <name evidence="1" type="ORF">HETIRDRAFT_157582</name>
</gene>
<accession>W4JR03</accession>
<dbReference type="EMBL" id="KI925466">
    <property type="protein sequence ID" value="ETW75296.1"/>
    <property type="molecule type" value="Genomic_DNA"/>
</dbReference>
<dbReference type="AlphaFoldDB" id="W4JR03"/>
<dbReference type="RefSeq" id="XP_009552728.1">
    <property type="nucleotide sequence ID" value="XM_009554433.1"/>
</dbReference>
<reference evidence="1 2" key="1">
    <citation type="journal article" date="2012" name="New Phytol.">
        <title>Insight into trade-off between wood decay and parasitism from the genome of a fungal forest pathogen.</title>
        <authorList>
            <person name="Olson A."/>
            <person name="Aerts A."/>
            <person name="Asiegbu F."/>
            <person name="Belbahri L."/>
            <person name="Bouzid O."/>
            <person name="Broberg A."/>
            <person name="Canback B."/>
            <person name="Coutinho P.M."/>
            <person name="Cullen D."/>
            <person name="Dalman K."/>
            <person name="Deflorio G."/>
            <person name="van Diepen L.T."/>
            <person name="Dunand C."/>
            <person name="Duplessis S."/>
            <person name="Durling M."/>
            <person name="Gonthier P."/>
            <person name="Grimwood J."/>
            <person name="Fossdal C.G."/>
            <person name="Hansson D."/>
            <person name="Henrissat B."/>
            <person name="Hietala A."/>
            <person name="Himmelstrand K."/>
            <person name="Hoffmeister D."/>
            <person name="Hogberg N."/>
            <person name="James T.Y."/>
            <person name="Karlsson M."/>
            <person name="Kohler A."/>
            <person name="Kues U."/>
            <person name="Lee Y.H."/>
            <person name="Lin Y.C."/>
            <person name="Lind M."/>
            <person name="Lindquist E."/>
            <person name="Lombard V."/>
            <person name="Lucas S."/>
            <person name="Lunden K."/>
            <person name="Morin E."/>
            <person name="Murat C."/>
            <person name="Park J."/>
            <person name="Raffaello T."/>
            <person name="Rouze P."/>
            <person name="Salamov A."/>
            <person name="Schmutz J."/>
            <person name="Solheim H."/>
            <person name="Stahlberg J."/>
            <person name="Velez H."/>
            <person name="de Vries R.P."/>
            <person name="Wiebenga A."/>
            <person name="Woodward S."/>
            <person name="Yakovlev I."/>
            <person name="Garbelotto M."/>
            <person name="Martin F."/>
            <person name="Grigoriev I.V."/>
            <person name="Stenlid J."/>
        </authorList>
    </citation>
    <scope>NUCLEOTIDE SEQUENCE [LARGE SCALE GENOMIC DNA]</scope>
    <source>
        <strain evidence="1 2">TC 32-1</strain>
    </source>
</reference>
<dbReference type="HOGENOM" id="CLU_2705106_0_0_1"/>
<sequence length="73" mass="8244">MCVALRLKDFTNASDKDGERYVSAARSPPLLKRNHAAIRYCMLPSSKMAPRRNDSLSFTRTNTVHTIATTIQF</sequence>
<evidence type="ECO:0000313" key="1">
    <source>
        <dbReference type="EMBL" id="ETW75296.1"/>
    </source>
</evidence>
<evidence type="ECO:0000313" key="2">
    <source>
        <dbReference type="Proteomes" id="UP000030671"/>
    </source>
</evidence>
<proteinExistence type="predicted"/>
<protein>
    <submittedName>
        <fullName evidence="1">Uncharacterized protein</fullName>
    </submittedName>
</protein>
<dbReference type="Proteomes" id="UP000030671">
    <property type="component" value="Unassembled WGS sequence"/>
</dbReference>